<keyword evidence="4 9" id="KW-0547">Nucleotide-binding</keyword>
<reference evidence="12" key="1">
    <citation type="submission" date="2021-01" db="EMBL/GenBank/DDBJ databases">
        <authorList>
            <person name="Corre E."/>
            <person name="Pelletier E."/>
            <person name="Niang G."/>
            <person name="Scheremetjew M."/>
            <person name="Finn R."/>
            <person name="Kale V."/>
            <person name="Holt S."/>
            <person name="Cochrane G."/>
            <person name="Meng A."/>
            <person name="Brown T."/>
            <person name="Cohen L."/>
        </authorList>
    </citation>
    <scope>NUCLEOTIDE SEQUENCE</scope>
    <source>
        <strain evidence="12">CCMP722</strain>
    </source>
</reference>
<dbReference type="PANTHER" id="PTHR11255:SF54">
    <property type="entry name" value="DIACYLGLYCEROL KINASE THETA"/>
    <property type="match status" value="1"/>
</dbReference>
<proteinExistence type="inferred from homology"/>
<dbReference type="PROSITE" id="PS50146">
    <property type="entry name" value="DAGK"/>
    <property type="match status" value="1"/>
</dbReference>
<dbReference type="InterPro" id="IPR017438">
    <property type="entry name" value="ATP-NAD_kinase_N"/>
</dbReference>
<dbReference type="EC" id="2.7.1.107" evidence="9"/>
<evidence type="ECO:0000256" key="7">
    <source>
        <dbReference type="ARBA" id="ARBA00022840"/>
    </source>
</evidence>
<dbReference type="SUPFAM" id="SSF111331">
    <property type="entry name" value="NAD kinase/diacylglycerol kinase-like"/>
    <property type="match status" value="1"/>
</dbReference>
<keyword evidence="5" id="KW-0863">Zinc-finger</keyword>
<feature type="region of interest" description="Disordered" evidence="10">
    <location>
        <begin position="32"/>
        <end position="52"/>
    </location>
</feature>
<dbReference type="InterPro" id="IPR001206">
    <property type="entry name" value="Diacylglycerol_kinase_cat_dom"/>
</dbReference>
<dbReference type="Pfam" id="PF00609">
    <property type="entry name" value="DAGK_acc"/>
    <property type="match status" value="1"/>
</dbReference>
<evidence type="ECO:0000256" key="10">
    <source>
        <dbReference type="SAM" id="MobiDB-lite"/>
    </source>
</evidence>
<dbReference type="InterPro" id="IPR016064">
    <property type="entry name" value="NAD/diacylglycerol_kinase_sf"/>
</dbReference>
<dbReference type="InterPro" id="IPR037607">
    <property type="entry name" value="DGK"/>
</dbReference>
<dbReference type="Gene3D" id="3.40.50.10330">
    <property type="entry name" value="Probable inorganic polyphosphate/atp-NAD kinase, domain 1"/>
    <property type="match status" value="1"/>
</dbReference>
<keyword evidence="8" id="KW-0472">Membrane</keyword>
<keyword evidence="3 9" id="KW-0808">Transferase</keyword>
<evidence type="ECO:0000256" key="8">
    <source>
        <dbReference type="ARBA" id="ARBA00023136"/>
    </source>
</evidence>
<dbReference type="PANTHER" id="PTHR11255">
    <property type="entry name" value="DIACYLGLYCEROL KINASE"/>
    <property type="match status" value="1"/>
</dbReference>
<organism evidence="12">
    <name type="scientific">Pyramimonas obovata</name>
    <dbReference type="NCBI Taxonomy" id="1411642"/>
    <lineage>
        <taxon>Eukaryota</taxon>
        <taxon>Viridiplantae</taxon>
        <taxon>Chlorophyta</taxon>
        <taxon>Pyramimonadophyceae</taxon>
        <taxon>Pyramimonadales</taxon>
        <taxon>Pyramimonadaceae</taxon>
        <taxon>Pyramimonas</taxon>
        <taxon>Pyramimonas incertae sedis</taxon>
    </lineage>
</organism>
<evidence type="ECO:0000259" key="11">
    <source>
        <dbReference type="PROSITE" id="PS50146"/>
    </source>
</evidence>
<dbReference type="GO" id="GO:0016020">
    <property type="term" value="C:membrane"/>
    <property type="evidence" value="ECO:0007669"/>
    <property type="project" value="UniProtKB-SubCell"/>
</dbReference>
<keyword evidence="5" id="KW-0479">Metal-binding</keyword>
<evidence type="ECO:0000256" key="4">
    <source>
        <dbReference type="ARBA" id="ARBA00022741"/>
    </source>
</evidence>
<dbReference type="GO" id="GO:0005524">
    <property type="term" value="F:ATP binding"/>
    <property type="evidence" value="ECO:0007669"/>
    <property type="project" value="UniProtKB-KW"/>
</dbReference>
<evidence type="ECO:0000256" key="3">
    <source>
        <dbReference type="ARBA" id="ARBA00022679"/>
    </source>
</evidence>
<dbReference type="InterPro" id="IPR000756">
    <property type="entry name" value="Diacylglycerol_kin_accessory"/>
</dbReference>
<comment type="similarity">
    <text evidence="2 9">Belongs to the eukaryotic diacylglycerol kinase family.</text>
</comment>
<accession>A0A7S0QME1</accession>
<evidence type="ECO:0000256" key="5">
    <source>
        <dbReference type="ARBA" id="ARBA00022771"/>
    </source>
</evidence>
<dbReference type="Gene3D" id="2.60.200.40">
    <property type="match status" value="1"/>
</dbReference>
<evidence type="ECO:0000313" key="12">
    <source>
        <dbReference type="EMBL" id="CAD8648269.1"/>
    </source>
</evidence>
<keyword evidence="5" id="KW-0862">Zinc</keyword>
<dbReference type="GO" id="GO:0004143">
    <property type="term" value="F:ATP-dependent diacylglycerol kinase activity"/>
    <property type="evidence" value="ECO:0007669"/>
    <property type="project" value="UniProtKB-EC"/>
</dbReference>
<comment type="catalytic activity">
    <reaction evidence="9">
        <text>a 1,2-diacyl-sn-glycerol + ATP = a 1,2-diacyl-sn-glycero-3-phosphate + ADP + H(+)</text>
        <dbReference type="Rhea" id="RHEA:10272"/>
        <dbReference type="ChEBI" id="CHEBI:15378"/>
        <dbReference type="ChEBI" id="CHEBI:17815"/>
        <dbReference type="ChEBI" id="CHEBI:30616"/>
        <dbReference type="ChEBI" id="CHEBI:58608"/>
        <dbReference type="ChEBI" id="CHEBI:456216"/>
        <dbReference type="EC" id="2.7.1.107"/>
    </reaction>
</comment>
<dbReference type="Pfam" id="PF00781">
    <property type="entry name" value="DAGK_cat"/>
    <property type="match status" value="1"/>
</dbReference>
<gene>
    <name evidence="12" type="ORF">POBO1169_LOCUS481</name>
</gene>
<dbReference type="GO" id="GO:0008270">
    <property type="term" value="F:zinc ion binding"/>
    <property type="evidence" value="ECO:0007669"/>
    <property type="project" value="UniProtKB-KW"/>
</dbReference>
<dbReference type="AlphaFoldDB" id="A0A7S0QME1"/>
<evidence type="ECO:0000256" key="1">
    <source>
        <dbReference type="ARBA" id="ARBA00004370"/>
    </source>
</evidence>
<feature type="domain" description="DAGKc" evidence="11">
    <location>
        <begin position="96"/>
        <end position="255"/>
    </location>
</feature>
<dbReference type="GO" id="GO:0007200">
    <property type="term" value="P:phospholipase C-activating G protein-coupled receptor signaling pathway"/>
    <property type="evidence" value="ECO:0007669"/>
    <property type="project" value="InterPro"/>
</dbReference>
<sequence>MSAVELSLSVVLDESTGQEQVAAKLAAAQDRLEVGSGQPSGSPKKDIAPARPISVGAPAGEIQLVELGEPSRPAERASVDVETKVKSIHTAAAQGRQKTPTFAFVNGRAGGGQGLQAIKVIGEVLGKDRVYNLNDLAKQNTTLDQVLARLLAKSQAPETKEGTRPDPVVVIAAGGDGTVNWVMNSLIAVQDEIVPFVVVPLPYGTGNDLHRAFGWGSAAPSASKLKKLVMSSQIPDSTWTNGSAHLDTWELMTTKCKGKSNKMQNYFSIGLMADMALGVDNYRNNHPKLTKSRPMMKNVYAAVGAKKLAVRNPRVGAYVERLLIDGQDVPVPSTVKDIIVLNIPSMISGMSPWRTAKSPSGPLDADFVDDGKVEVLFAFNLTSSLARFQWQKMRNGCGCCGEQPRHWAKTSVLQQVGQGSSIKIVFKQSVSEKMAAQVDGEPWLFDTQGEAFEITSSANCPMRFGPTHRKGRVGVYGMSTMWS</sequence>
<evidence type="ECO:0000256" key="2">
    <source>
        <dbReference type="ARBA" id="ARBA00009280"/>
    </source>
</evidence>
<dbReference type="EMBL" id="HBFA01001041">
    <property type="protein sequence ID" value="CAD8648269.1"/>
    <property type="molecule type" value="Transcribed_RNA"/>
</dbReference>
<evidence type="ECO:0000256" key="6">
    <source>
        <dbReference type="ARBA" id="ARBA00022777"/>
    </source>
</evidence>
<dbReference type="SMART" id="SM00046">
    <property type="entry name" value="DAGKc"/>
    <property type="match status" value="1"/>
</dbReference>
<dbReference type="SMART" id="SM00045">
    <property type="entry name" value="DAGKa"/>
    <property type="match status" value="1"/>
</dbReference>
<comment type="subcellular location">
    <subcellularLocation>
        <location evidence="1">Membrane</location>
    </subcellularLocation>
</comment>
<keyword evidence="7 9" id="KW-0067">ATP-binding</keyword>
<keyword evidence="6 9" id="KW-0418">Kinase</keyword>
<evidence type="ECO:0000256" key="9">
    <source>
        <dbReference type="RuleBase" id="RU361128"/>
    </source>
</evidence>
<name>A0A7S0QME1_9CHLO</name>
<protein>
    <recommendedName>
        <fullName evidence="9">Diacylglycerol kinase</fullName>
        <shortName evidence="9">DAG kinase</shortName>
        <ecNumber evidence="9">2.7.1.107</ecNumber>
    </recommendedName>
</protein>